<dbReference type="EMBL" id="AUSU01003645">
    <property type="protein sequence ID" value="EPS66507.1"/>
    <property type="molecule type" value="Genomic_DNA"/>
</dbReference>
<dbReference type="OrthoDB" id="785861at2759"/>
<dbReference type="Proteomes" id="UP000015453">
    <property type="component" value="Unassembled WGS sequence"/>
</dbReference>
<evidence type="ECO:0000313" key="3">
    <source>
        <dbReference type="Proteomes" id="UP000015453"/>
    </source>
</evidence>
<protein>
    <submittedName>
        <fullName evidence="2">Uncharacterized protein</fullName>
    </submittedName>
</protein>
<sequence>MAIGFSVQKTTAGFSKPPSIPVIAAEPLTTRFLRTNVGNRSGGRRRRRRRSRATAAALFHLRGRKNSAPNQQQEPSSPKVSCMGQVRVRRTGDRNAGIRRLLRWAKAKTAHFRDGFSSRIGALKRGLFFSPEAEDSFSDGGRNTELRFRRESSVQPRNSLLLMRCKSAPYRSSPTFSGSPLHGKPTAMKPSSNNTIHPLLLMRSKSDPAIKGTTETLPSIQILQHETSLEYIQEKQL</sequence>
<reference evidence="2 3" key="1">
    <citation type="journal article" date="2013" name="BMC Genomics">
        <title>The miniature genome of a carnivorous plant Genlisea aurea contains a low number of genes and short non-coding sequences.</title>
        <authorList>
            <person name="Leushkin E.V."/>
            <person name="Sutormin R.A."/>
            <person name="Nabieva E.R."/>
            <person name="Penin A.A."/>
            <person name="Kondrashov A.S."/>
            <person name="Logacheva M.D."/>
        </authorList>
    </citation>
    <scope>NUCLEOTIDE SEQUENCE [LARGE SCALE GENOMIC DNA]</scope>
</reference>
<dbReference type="PANTHER" id="PTHR33448">
    <property type="entry name" value="CHLOROPLAST PROTEIN HCF243-RELATED"/>
    <property type="match status" value="1"/>
</dbReference>
<gene>
    <name evidence="2" type="ORF">M569_08272</name>
</gene>
<keyword evidence="3" id="KW-1185">Reference proteome</keyword>
<dbReference type="AlphaFoldDB" id="S8E2L1"/>
<dbReference type="PANTHER" id="PTHR33448:SF10">
    <property type="entry name" value="PROTAMINE P1 FAMILY PROTEIN"/>
    <property type="match status" value="1"/>
</dbReference>
<comment type="caution">
    <text evidence="2">The sequence shown here is derived from an EMBL/GenBank/DDBJ whole genome shotgun (WGS) entry which is preliminary data.</text>
</comment>
<accession>S8E2L1</accession>
<name>S8E2L1_9LAMI</name>
<feature type="region of interest" description="Disordered" evidence="1">
    <location>
        <begin position="172"/>
        <end position="192"/>
    </location>
</feature>
<evidence type="ECO:0000313" key="2">
    <source>
        <dbReference type="EMBL" id="EPS66507.1"/>
    </source>
</evidence>
<proteinExistence type="predicted"/>
<evidence type="ECO:0000256" key="1">
    <source>
        <dbReference type="SAM" id="MobiDB-lite"/>
    </source>
</evidence>
<organism evidence="2 3">
    <name type="scientific">Genlisea aurea</name>
    <dbReference type="NCBI Taxonomy" id="192259"/>
    <lineage>
        <taxon>Eukaryota</taxon>
        <taxon>Viridiplantae</taxon>
        <taxon>Streptophyta</taxon>
        <taxon>Embryophyta</taxon>
        <taxon>Tracheophyta</taxon>
        <taxon>Spermatophyta</taxon>
        <taxon>Magnoliopsida</taxon>
        <taxon>eudicotyledons</taxon>
        <taxon>Gunneridae</taxon>
        <taxon>Pentapetalae</taxon>
        <taxon>asterids</taxon>
        <taxon>lamiids</taxon>
        <taxon>Lamiales</taxon>
        <taxon>Lentibulariaceae</taxon>
        <taxon>Genlisea</taxon>
    </lineage>
</organism>